<dbReference type="GO" id="GO:0019159">
    <property type="term" value="F:nicotinamide-nucleotide amidase activity"/>
    <property type="evidence" value="ECO:0007669"/>
    <property type="project" value="UniProtKB-EC"/>
</dbReference>
<evidence type="ECO:0000313" key="4">
    <source>
        <dbReference type="Proteomes" id="UP000315003"/>
    </source>
</evidence>
<feature type="transmembrane region" description="Helical" evidence="1">
    <location>
        <begin position="31"/>
        <end position="53"/>
    </location>
</feature>
<keyword evidence="1" id="KW-0812">Transmembrane</keyword>
<dbReference type="Gene3D" id="3.90.950.20">
    <property type="entry name" value="CinA-like"/>
    <property type="match status" value="1"/>
</dbReference>
<evidence type="ECO:0000256" key="1">
    <source>
        <dbReference type="SAM" id="Phobius"/>
    </source>
</evidence>
<sequence>MDLDTASQSVAEQLRDRDQRLVLAESCTAGLIASSLAAVPGISAYLAGSMVVYQEASKMKWLGVDEETLAQHTAVSAPVAHQMVTGALHATPHADLAAAVTGHLGPDAPEGFDGLIFVAICRRGGQPKIYQEQLKKTKRVARQREAATTVLAHLLQALSR</sequence>
<dbReference type="InterPro" id="IPR036653">
    <property type="entry name" value="CinA-like_C"/>
</dbReference>
<dbReference type="EMBL" id="CP036272">
    <property type="protein sequence ID" value="QDT62083.1"/>
    <property type="molecule type" value="Genomic_DNA"/>
</dbReference>
<keyword evidence="3" id="KW-0378">Hydrolase</keyword>
<proteinExistence type="predicted"/>
<keyword evidence="4" id="KW-1185">Reference proteome</keyword>
<evidence type="ECO:0000259" key="2">
    <source>
        <dbReference type="Pfam" id="PF02464"/>
    </source>
</evidence>
<dbReference type="InterPro" id="IPR008136">
    <property type="entry name" value="CinA_C"/>
</dbReference>
<dbReference type="AlphaFoldDB" id="A0A517T149"/>
<dbReference type="Pfam" id="PF02464">
    <property type="entry name" value="CinA"/>
    <property type="match status" value="1"/>
</dbReference>
<keyword evidence="1" id="KW-0472">Membrane</keyword>
<dbReference type="NCBIfam" id="TIGR00199">
    <property type="entry name" value="PncC_domain"/>
    <property type="match status" value="1"/>
</dbReference>
<gene>
    <name evidence="3" type="primary">pncC</name>
    <name evidence="3" type="ORF">SV7mr_46300</name>
</gene>
<dbReference type="SUPFAM" id="SSF142433">
    <property type="entry name" value="CinA-like"/>
    <property type="match status" value="1"/>
</dbReference>
<reference evidence="3 4" key="1">
    <citation type="submission" date="2019-02" db="EMBL/GenBank/DDBJ databases">
        <title>Deep-cultivation of Planctomycetes and their phenomic and genomic characterization uncovers novel biology.</title>
        <authorList>
            <person name="Wiegand S."/>
            <person name="Jogler M."/>
            <person name="Boedeker C."/>
            <person name="Pinto D."/>
            <person name="Vollmers J."/>
            <person name="Rivas-Marin E."/>
            <person name="Kohn T."/>
            <person name="Peeters S.H."/>
            <person name="Heuer A."/>
            <person name="Rast P."/>
            <person name="Oberbeckmann S."/>
            <person name="Bunk B."/>
            <person name="Jeske O."/>
            <person name="Meyerdierks A."/>
            <person name="Storesund J.E."/>
            <person name="Kallscheuer N."/>
            <person name="Luecker S."/>
            <person name="Lage O.M."/>
            <person name="Pohl T."/>
            <person name="Merkel B.J."/>
            <person name="Hornburger P."/>
            <person name="Mueller R.-W."/>
            <person name="Bruemmer F."/>
            <person name="Labrenz M."/>
            <person name="Spormann A.M."/>
            <person name="Op den Camp H."/>
            <person name="Overmann J."/>
            <person name="Amann R."/>
            <person name="Jetten M.S.M."/>
            <person name="Mascher T."/>
            <person name="Medema M.H."/>
            <person name="Devos D.P."/>
            <person name="Kaster A.-K."/>
            <person name="Ovreas L."/>
            <person name="Rohde M."/>
            <person name="Galperin M.Y."/>
            <person name="Jogler C."/>
        </authorList>
    </citation>
    <scope>NUCLEOTIDE SEQUENCE [LARGE SCALE GENOMIC DNA]</scope>
    <source>
        <strain evidence="3 4">SV_7m_r</strain>
    </source>
</reference>
<name>A0A517T149_9BACT</name>
<accession>A0A517T149</accession>
<evidence type="ECO:0000313" key="3">
    <source>
        <dbReference type="EMBL" id="QDT62083.1"/>
    </source>
</evidence>
<keyword evidence="1" id="KW-1133">Transmembrane helix</keyword>
<feature type="domain" description="CinA C-terminal" evidence="2">
    <location>
        <begin position="6"/>
        <end position="157"/>
    </location>
</feature>
<organism evidence="3 4">
    <name type="scientific">Stieleria bergensis</name>
    <dbReference type="NCBI Taxonomy" id="2528025"/>
    <lineage>
        <taxon>Bacteria</taxon>
        <taxon>Pseudomonadati</taxon>
        <taxon>Planctomycetota</taxon>
        <taxon>Planctomycetia</taxon>
        <taxon>Pirellulales</taxon>
        <taxon>Pirellulaceae</taxon>
        <taxon>Stieleria</taxon>
    </lineage>
</organism>
<dbReference type="Proteomes" id="UP000315003">
    <property type="component" value="Chromosome"/>
</dbReference>
<dbReference type="EC" id="3.5.1.42" evidence="3"/>
<protein>
    <submittedName>
        <fullName evidence="3">Nicotinamide-nucleotide amidohydrolase PncC</fullName>
        <ecNumber evidence="3">3.5.1.42</ecNumber>
    </submittedName>
</protein>